<proteinExistence type="inferred from homology"/>
<evidence type="ECO:0000313" key="3">
    <source>
        <dbReference type="EMBL" id="MTR87013.1"/>
    </source>
</evidence>
<dbReference type="SUPFAM" id="SSF51735">
    <property type="entry name" value="NAD(P)-binding Rossmann-fold domains"/>
    <property type="match status" value="1"/>
</dbReference>
<reference evidence="3 4" key="1">
    <citation type="journal article" date="2019" name="Nat. Med.">
        <title>A library of human gut bacterial isolates paired with longitudinal multiomics data enables mechanistic microbiome research.</title>
        <authorList>
            <person name="Poyet M."/>
            <person name="Groussin M."/>
            <person name="Gibbons S.M."/>
            <person name="Avila-Pacheco J."/>
            <person name="Jiang X."/>
            <person name="Kearney S.M."/>
            <person name="Perrotta A.R."/>
            <person name="Berdy B."/>
            <person name="Zhao S."/>
            <person name="Lieberman T.D."/>
            <person name="Swanson P.K."/>
            <person name="Smith M."/>
            <person name="Roesemann S."/>
            <person name="Alexander J.E."/>
            <person name="Rich S.A."/>
            <person name="Livny J."/>
            <person name="Vlamakis H."/>
            <person name="Clish C."/>
            <person name="Bullock K."/>
            <person name="Deik A."/>
            <person name="Scott J."/>
            <person name="Pierce K.A."/>
            <person name="Xavier R.J."/>
            <person name="Alm E.J."/>
        </authorList>
    </citation>
    <scope>NUCLEOTIDE SEQUENCE [LARGE SCALE GENOMIC DNA]</scope>
    <source>
        <strain evidence="3 4">BIOML-A1</strain>
    </source>
</reference>
<dbReference type="AlphaFoldDB" id="A0A6L6L9L1"/>
<comment type="caution">
    <text evidence="3">The sequence shown here is derived from an EMBL/GenBank/DDBJ whole genome shotgun (WGS) entry which is preliminary data.</text>
</comment>
<accession>A0A6L6L9L1</accession>
<evidence type="ECO:0000313" key="4">
    <source>
        <dbReference type="Proteomes" id="UP000478483"/>
    </source>
</evidence>
<sequence length="295" mass="34839">MKKILIVGATGFIGRNLYDFFENKGEYETTALKRSDVDLYDEEAVENYLKEHFYDIIFYCVNDSHVRNTEIGYKDMVYYNLRMVFNFEKCQKYYGKLFYLGSGAEYDKKYDIINVSENKIGEHIPADEYGLYKYTVNKIIQFTGNWYNLRLFGIFGRYEDWRAKYISGLCCKAIKGLPLTIRQNTLFDYLWIEDFCRIAEILIEKDLVYRDMNIVSGNAVSLVELAELVRKISGKELPVYIAKEGMANIYTASNERMLKQIGDFKYTDMETSVKKLYEWYEDKADSIDIYPLLYQ</sequence>
<feature type="domain" description="NAD-dependent epimerase/dehydratase" evidence="2">
    <location>
        <begin position="4"/>
        <end position="214"/>
    </location>
</feature>
<dbReference type="RefSeq" id="WP_118413518.1">
    <property type="nucleotide sequence ID" value="NZ_QRPI01000031.1"/>
</dbReference>
<dbReference type="Proteomes" id="UP000478483">
    <property type="component" value="Unassembled WGS sequence"/>
</dbReference>
<dbReference type="Pfam" id="PF01370">
    <property type="entry name" value="Epimerase"/>
    <property type="match status" value="1"/>
</dbReference>
<dbReference type="Gene3D" id="3.40.50.720">
    <property type="entry name" value="NAD(P)-binding Rossmann-like Domain"/>
    <property type="match status" value="1"/>
</dbReference>
<comment type="similarity">
    <text evidence="1">Belongs to the NAD(P)-dependent epimerase/dehydratase family.</text>
</comment>
<dbReference type="EMBL" id="WNAJ01000035">
    <property type="protein sequence ID" value="MTR87013.1"/>
    <property type="molecule type" value="Genomic_DNA"/>
</dbReference>
<gene>
    <name evidence="3" type="ORF">GMD50_18660</name>
</gene>
<evidence type="ECO:0000259" key="2">
    <source>
        <dbReference type="Pfam" id="PF01370"/>
    </source>
</evidence>
<dbReference type="PANTHER" id="PTHR43000">
    <property type="entry name" value="DTDP-D-GLUCOSE 4,6-DEHYDRATASE-RELATED"/>
    <property type="match status" value="1"/>
</dbReference>
<name>A0A6L6L9L1_9FIRM</name>
<organism evidence="3 4">
    <name type="scientific">Roseburia intestinalis</name>
    <dbReference type="NCBI Taxonomy" id="166486"/>
    <lineage>
        <taxon>Bacteria</taxon>
        <taxon>Bacillati</taxon>
        <taxon>Bacillota</taxon>
        <taxon>Clostridia</taxon>
        <taxon>Lachnospirales</taxon>
        <taxon>Lachnospiraceae</taxon>
        <taxon>Roseburia</taxon>
    </lineage>
</organism>
<dbReference type="InterPro" id="IPR036291">
    <property type="entry name" value="NAD(P)-bd_dom_sf"/>
</dbReference>
<evidence type="ECO:0000256" key="1">
    <source>
        <dbReference type="ARBA" id="ARBA00007637"/>
    </source>
</evidence>
<protein>
    <submittedName>
        <fullName evidence="3">NAD-dependent epimerase/dehydratase family protein</fullName>
    </submittedName>
</protein>
<dbReference type="InterPro" id="IPR001509">
    <property type="entry name" value="Epimerase_deHydtase"/>
</dbReference>